<evidence type="ECO:0000313" key="2">
    <source>
        <dbReference type="EMBL" id="BBG31030.1"/>
    </source>
</evidence>
<feature type="signal peptide" evidence="1">
    <location>
        <begin position="1"/>
        <end position="27"/>
    </location>
</feature>
<feature type="chain" id="PRO_5017079307" evidence="1">
    <location>
        <begin position="28"/>
        <end position="327"/>
    </location>
</feature>
<dbReference type="KEGG" id="zpl:ZBT109_2298"/>
<dbReference type="SUPFAM" id="SSF51445">
    <property type="entry name" value="(Trans)glycosidases"/>
    <property type="match status" value="1"/>
</dbReference>
<dbReference type="Proteomes" id="UP000267342">
    <property type="component" value="Chromosome"/>
</dbReference>
<dbReference type="AlphaFoldDB" id="A0A348HHC8"/>
<sequence>MGKRRVQRAVRATAAALTLCWCASAAAMWTGANVKTSPAVPWGSDAAMQSLQQLADAGAEQALLVAFAWQPDVSSNAPALGSDSDPERVRAGLRQMRQAGLSPILKVHVWIPNHWAGDAKPTDIDQWFTAYQAALIPLLDIAEQEHASAVVLGTELRQLEHSAHWPALATLARQHYSGKLVYVTDSLAQAEAFPWWSSFDIIGTSLYPSLPEDRQQRQTTMDNAAQRLAALGQRQQRPVWAAEIGLRSCTTSLAKPWESPEQCSGHVAEHLQFDVLRQWQHTLAAHGIDGMAIWCWYTDPSVGGEQDSDFTVQGKDAERLFKAVSPR</sequence>
<accession>A0A348HHC8</accession>
<dbReference type="RefSeq" id="WP_038279526.1">
    <property type="nucleotide sequence ID" value="NZ_AP018933.1"/>
</dbReference>
<keyword evidence="1" id="KW-0732">Signal</keyword>
<dbReference type="InterPro" id="IPR055151">
    <property type="entry name" value="GH113"/>
</dbReference>
<gene>
    <name evidence="2" type="ORF">ZBT109_2298</name>
</gene>
<name>A0A348HHC8_9GAMM</name>
<organism evidence="2 3">
    <name type="scientific">Zymobacter palmae</name>
    <dbReference type="NCBI Taxonomy" id="33074"/>
    <lineage>
        <taxon>Bacteria</taxon>
        <taxon>Pseudomonadati</taxon>
        <taxon>Pseudomonadota</taxon>
        <taxon>Gammaproteobacteria</taxon>
        <taxon>Oceanospirillales</taxon>
        <taxon>Halomonadaceae</taxon>
        <taxon>Zymobacter group</taxon>
        <taxon>Zymobacter</taxon>
    </lineage>
</organism>
<reference evidence="2 3" key="1">
    <citation type="submission" date="2018-09" db="EMBL/GenBank/DDBJ databases">
        <title>Zymobacter palmae IAM14233 (=T109) whole genome analysis.</title>
        <authorList>
            <person name="Yanase H."/>
        </authorList>
    </citation>
    <scope>NUCLEOTIDE SEQUENCE [LARGE SCALE GENOMIC DNA]</scope>
    <source>
        <strain evidence="2 3">IAM14233</strain>
    </source>
</reference>
<dbReference type="CDD" id="cd19608">
    <property type="entry name" value="GH113_mannanase-like"/>
    <property type="match status" value="1"/>
</dbReference>
<dbReference type="Pfam" id="PF22612">
    <property type="entry name" value="GH113"/>
    <property type="match status" value="1"/>
</dbReference>
<dbReference type="EMBL" id="AP018933">
    <property type="protein sequence ID" value="BBG31030.1"/>
    <property type="molecule type" value="Genomic_DNA"/>
</dbReference>
<keyword evidence="3" id="KW-1185">Reference proteome</keyword>
<dbReference type="InterPro" id="IPR017853">
    <property type="entry name" value="GH"/>
</dbReference>
<dbReference type="STRING" id="1123510.GCA_000620025_01243"/>
<evidence type="ECO:0000313" key="3">
    <source>
        <dbReference type="Proteomes" id="UP000267342"/>
    </source>
</evidence>
<proteinExistence type="predicted"/>
<dbReference type="Gene3D" id="3.20.20.80">
    <property type="entry name" value="Glycosidases"/>
    <property type="match status" value="1"/>
</dbReference>
<protein>
    <submittedName>
        <fullName evidence="2">Transcriptional regulators</fullName>
    </submittedName>
</protein>
<evidence type="ECO:0000256" key="1">
    <source>
        <dbReference type="SAM" id="SignalP"/>
    </source>
</evidence>